<sequence>MNHEITLGIVVPVYNEGDNILKTLSEIKNKIKSYNRIYIVYDFDEDTTLKALKSVNLGDYKVSLLRNKYGKGALNAIKTGIEESTEDAVLVVMADLSDDLSVTDKMFDLIRNGYDVVCGSRYMKGGAQLGGPKLKGLLSRLAGISLHYLTGIPTHDVTNSFKMYSRNALKRINIESTGGFEIGMEITVKTFLNGGKITEVPSTWKDRSEGKSNFKLFRWLPKYIKWYVYAVLKRYF</sequence>
<dbReference type="Proteomes" id="UP000244792">
    <property type="component" value="Chromosome"/>
</dbReference>
<name>A0A2R4W0X4_THEAF</name>
<dbReference type="AlphaFoldDB" id="A0A2R4W0X4"/>
<evidence type="ECO:0000313" key="2">
    <source>
        <dbReference type="EMBL" id="AWB10366.1"/>
    </source>
</evidence>
<evidence type="ECO:0000313" key="3">
    <source>
        <dbReference type="Proteomes" id="UP000244792"/>
    </source>
</evidence>
<dbReference type="PANTHER" id="PTHR48090">
    <property type="entry name" value="UNDECAPRENYL-PHOSPHATE 4-DEOXY-4-FORMAMIDO-L-ARABINOSE TRANSFERASE-RELATED"/>
    <property type="match status" value="1"/>
</dbReference>
<organism evidence="2 3">
    <name type="scientific">Thermodesulfobium acidiphilum</name>
    <dbReference type="NCBI Taxonomy" id="1794699"/>
    <lineage>
        <taxon>Bacteria</taxon>
        <taxon>Pseudomonadati</taxon>
        <taxon>Thermodesulfobiota</taxon>
        <taxon>Thermodesulfobiia</taxon>
        <taxon>Thermodesulfobiales</taxon>
        <taxon>Thermodesulfobiaceae</taxon>
        <taxon>Thermodesulfobium</taxon>
    </lineage>
</organism>
<protein>
    <submittedName>
        <fullName evidence="2">Glycosyltransferase involved in cell wall bisynthesis</fullName>
    </submittedName>
</protein>
<keyword evidence="3" id="KW-1185">Reference proteome</keyword>
<dbReference type="PANTHER" id="PTHR48090:SF7">
    <property type="entry name" value="RFBJ PROTEIN"/>
    <property type="match status" value="1"/>
</dbReference>
<feature type="domain" description="Glycosyltransferase 2-like" evidence="1">
    <location>
        <begin position="9"/>
        <end position="171"/>
    </location>
</feature>
<accession>A0A2R4W0X4</accession>
<dbReference type="InterPro" id="IPR029044">
    <property type="entry name" value="Nucleotide-diphossugar_trans"/>
</dbReference>
<dbReference type="OrthoDB" id="9810303at2"/>
<dbReference type="InterPro" id="IPR001173">
    <property type="entry name" value="Glyco_trans_2-like"/>
</dbReference>
<dbReference type="EMBL" id="CP020921">
    <property type="protein sequence ID" value="AWB10366.1"/>
    <property type="molecule type" value="Genomic_DNA"/>
</dbReference>
<dbReference type="Gene3D" id="3.90.550.10">
    <property type="entry name" value="Spore Coat Polysaccharide Biosynthesis Protein SpsA, Chain A"/>
    <property type="match status" value="1"/>
</dbReference>
<proteinExistence type="predicted"/>
<dbReference type="KEGG" id="taci:TDSAC_1013"/>
<dbReference type="CDD" id="cd04179">
    <property type="entry name" value="DPM_DPG-synthase_like"/>
    <property type="match status" value="1"/>
</dbReference>
<keyword evidence="2" id="KW-0808">Transferase</keyword>
<dbReference type="Pfam" id="PF00535">
    <property type="entry name" value="Glycos_transf_2"/>
    <property type="match status" value="1"/>
</dbReference>
<evidence type="ECO:0000259" key="1">
    <source>
        <dbReference type="Pfam" id="PF00535"/>
    </source>
</evidence>
<dbReference type="SUPFAM" id="SSF53448">
    <property type="entry name" value="Nucleotide-diphospho-sugar transferases"/>
    <property type="match status" value="1"/>
</dbReference>
<dbReference type="RefSeq" id="WP_108309172.1">
    <property type="nucleotide sequence ID" value="NZ_CP020921.1"/>
</dbReference>
<dbReference type="InterPro" id="IPR050256">
    <property type="entry name" value="Glycosyltransferase_2"/>
</dbReference>
<reference evidence="2 3" key="1">
    <citation type="submission" date="2017-04" db="EMBL/GenBank/DDBJ databases">
        <title>Genomic insights into metabolism of Thermodesulfobium acidiphilum.</title>
        <authorList>
            <person name="Toshchakov S.V."/>
            <person name="Frolov E.N."/>
            <person name="Kublanov I.V."/>
            <person name="Samarov N.I."/>
            <person name="Novikov A."/>
            <person name="Lebedinsky A.V."/>
            <person name="Bonch-Osmolovskaya E.A."/>
            <person name="Chernyh N.A."/>
        </authorList>
    </citation>
    <scope>NUCLEOTIDE SEQUENCE [LARGE SCALE GENOMIC DNA]</scope>
    <source>
        <strain evidence="2 3">3127-1</strain>
    </source>
</reference>
<gene>
    <name evidence="2" type="ORF">TDSAC_1013</name>
</gene>
<dbReference type="GO" id="GO:0016740">
    <property type="term" value="F:transferase activity"/>
    <property type="evidence" value="ECO:0007669"/>
    <property type="project" value="UniProtKB-KW"/>
</dbReference>